<dbReference type="Pfam" id="PF06381">
    <property type="entry name" value="Phage_portal_3"/>
    <property type="match status" value="1"/>
</dbReference>
<protein>
    <recommendedName>
        <fullName evidence="2">Anti-CBASS protein Acb1-like N-terminal domain-containing protein</fullName>
    </recommendedName>
</protein>
<evidence type="ECO:0000259" key="2">
    <source>
        <dbReference type="Pfam" id="PF06381"/>
    </source>
</evidence>
<accession>A0A833PEW8</accession>
<evidence type="ECO:0000313" key="3">
    <source>
        <dbReference type="EMBL" id="KAF1025815.1"/>
    </source>
</evidence>
<sequence length="664" mass="74821">MSILKSTIDSFQNFAARVGLGSGNQHDQSQYGFDFVSRDRLKLEAMYRSSWVVGQVVDVVAEDMTREGLNIRGFDNPEDVEVINQAMDRLEIWDKLSSTIKWGRLYGGCLAVMLIDGQRSETPLNTMTIAKGAFKGVMVLDRWMVIPSLHDLVTEYGPHYGKPKYYDVISDAVGFCNQRIHYSRIIRIDGVDLPYWQSISENLWGQSVIERLIDRLTIFDSATLGAGQLVYKAHLRTYKVDKLREIIAKGGAVYEALLKQINQIRQFQSNEGLTLMDSSDSFETHQYSFTGLDNVLLQFGQQISGAVQIPLVRLFGQSPAGMNSTGESDLSNYYDNINQQQERRLRTPLQTLLQVVCLSELGCELPKSFKFDFASLWQLDDEKKASIASSVTSTVMSAYENGIVTEQTALKELRQSSEITGIWSSITNIDIEQADDKPPAPNSENTVDAGTWIEEDHPRDENGQFSETGRSGKNALNLGFAPIHPMSSANGGKSARNVLPAPESLPSSETISTMAEAQNYWDTHFKDKTYALAVHSRKSIEKGGHEPIQIQVKFDDTNHAFSEKPPGASHWNEERVLSQERAKMLDKIIPTIQNPHVRLKSRGHDLMLEAPVKGRYYAVFLKWSDTRKVYDFESAHFRTENQIKEIQASQKIEKQNKNKGPLQK</sequence>
<dbReference type="InterPro" id="IPR024459">
    <property type="entry name" value="Acb1-like_N"/>
</dbReference>
<organism evidence="3 4">
    <name type="scientific">Acinetobacter bereziniae</name>
    <name type="common">Acinetobacter genomosp. 10</name>
    <dbReference type="NCBI Taxonomy" id="106648"/>
    <lineage>
        <taxon>Bacteria</taxon>
        <taxon>Pseudomonadati</taxon>
        <taxon>Pseudomonadota</taxon>
        <taxon>Gammaproteobacteria</taxon>
        <taxon>Moraxellales</taxon>
        <taxon>Moraxellaceae</taxon>
        <taxon>Acinetobacter</taxon>
    </lineage>
</organism>
<feature type="region of interest" description="Disordered" evidence="1">
    <location>
        <begin position="452"/>
        <end position="506"/>
    </location>
</feature>
<dbReference type="EMBL" id="WNDP01000033">
    <property type="protein sequence ID" value="KAF1025815.1"/>
    <property type="molecule type" value="Genomic_DNA"/>
</dbReference>
<evidence type="ECO:0000256" key="1">
    <source>
        <dbReference type="SAM" id="MobiDB-lite"/>
    </source>
</evidence>
<gene>
    <name evidence="3" type="ORF">GAK29_01677</name>
</gene>
<proteinExistence type="predicted"/>
<name>A0A833PEW8_ACIBZ</name>
<evidence type="ECO:0000313" key="4">
    <source>
        <dbReference type="Proteomes" id="UP000490535"/>
    </source>
</evidence>
<dbReference type="NCBIfam" id="TIGR01555">
    <property type="entry name" value="phge_rel_HI1409"/>
    <property type="match status" value="1"/>
</dbReference>
<dbReference type="AlphaFoldDB" id="A0A833PEW8"/>
<feature type="domain" description="Anti-CBASS protein Acb1-like N-terminal" evidence="2">
    <location>
        <begin position="43"/>
        <end position="395"/>
    </location>
</feature>
<dbReference type="Proteomes" id="UP000490535">
    <property type="component" value="Unassembled WGS sequence"/>
</dbReference>
<comment type="caution">
    <text evidence="3">The sequence shown here is derived from an EMBL/GenBank/DDBJ whole genome shotgun (WGS) entry which is preliminary data.</text>
</comment>
<reference evidence="4" key="1">
    <citation type="journal article" date="2020" name="MBio">
        <title>Horizontal gene transfer to a defensive symbiont with a reduced genome amongst a multipartite beetle microbiome.</title>
        <authorList>
            <person name="Waterworth S.C."/>
            <person name="Florez L.V."/>
            <person name="Rees E.R."/>
            <person name="Hertweck C."/>
            <person name="Kaltenpoth M."/>
            <person name="Kwan J.C."/>
        </authorList>
    </citation>
    <scope>NUCLEOTIDE SEQUENCE [LARGE SCALE GENOMIC DNA]</scope>
</reference>
<dbReference type="InterPro" id="IPR006445">
    <property type="entry name" value="Phage-assoc_HI1409"/>
</dbReference>